<accession>A0ABS2WJ09</accession>
<reference evidence="1" key="1">
    <citation type="journal article" date="2024" name="Int. J. Syst. Evol. Microbiol.">
        <title>Polycladomyces zharkentensis sp. nov., a novel thermophilic cellulose- and starch-degrading member of the Bacillota from a geothermal aquifer in Kazakhstan.</title>
        <authorList>
            <person name="Mashzhan A."/>
            <person name="Kistaubayeva A."/>
            <person name="Javier-Lopez R."/>
            <person name="Bissenova U."/>
            <person name="Bissenbay A."/>
            <person name="Birkeland N.K."/>
        </authorList>
    </citation>
    <scope>NUCLEOTIDE SEQUENCE</scope>
    <source>
        <strain evidence="1">ZKZ2T</strain>
    </source>
</reference>
<comment type="caution">
    <text evidence="1">The sequence shown here is derived from an EMBL/GenBank/DDBJ whole genome shotgun (WGS) entry which is preliminary data.</text>
</comment>
<gene>
    <name evidence="1" type="ORF">JQC72_08405</name>
</gene>
<keyword evidence="2" id="KW-1185">Reference proteome</keyword>
<evidence type="ECO:0000313" key="2">
    <source>
        <dbReference type="Proteomes" id="UP001177120"/>
    </source>
</evidence>
<dbReference type="EMBL" id="JAFHAP010000008">
    <property type="protein sequence ID" value="MBN2909547.1"/>
    <property type="molecule type" value="Genomic_DNA"/>
</dbReference>
<protein>
    <submittedName>
        <fullName evidence="1">Uncharacterized protein</fullName>
    </submittedName>
</protein>
<sequence length="50" mass="5834">MSANGDTVEVILEKTDSDSRVVAQVFNRVFEWLIPEPDIQFLNWVFSYNI</sequence>
<evidence type="ECO:0000313" key="1">
    <source>
        <dbReference type="EMBL" id="MBN2909547.1"/>
    </source>
</evidence>
<dbReference type="RefSeq" id="WP_205494723.1">
    <property type="nucleotide sequence ID" value="NZ_JAFHAP010000008.1"/>
</dbReference>
<name>A0ABS2WJ09_9BACL</name>
<dbReference type="Proteomes" id="UP001177120">
    <property type="component" value="Unassembled WGS sequence"/>
</dbReference>
<organism evidence="1 2">
    <name type="scientific">Polycladomyces zharkentensis</name>
    <dbReference type="NCBI Taxonomy" id="2807616"/>
    <lineage>
        <taxon>Bacteria</taxon>
        <taxon>Bacillati</taxon>
        <taxon>Bacillota</taxon>
        <taxon>Bacilli</taxon>
        <taxon>Bacillales</taxon>
        <taxon>Thermoactinomycetaceae</taxon>
        <taxon>Polycladomyces</taxon>
    </lineage>
</organism>
<proteinExistence type="predicted"/>